<proteinExistence type="inferred from homology"/>
<dbReference type="InterPro" id="IPR050984">
    <property type="entry name" value="Gfo/Idh/MocA_domain"/>
</dbReference>
<dbReference type="Proteomes" id="UP000603708">
    <property type="component" value="Unassembled WGS sequence"/>
</dbReference>
<dbReference type="PANTHER" id="PTHR22604:SF105">
    <property type="entry name" value="TRANS-1,2-DIHYDROBENZENE-1,2-DIOL DEHYDROGENASE"/>
    <property type="match status" value="1"/>
</dbReference>
<dbReference type="AlphaFoldDB" id="A0A919KYJ8"/>
<dbReference type="Gene3D" id="3.40.50.720">
    <property type="entry name" value="NAD(P)-binding Rossmann-like Domain"/>
    <property type="match status" value="1"/>
</dbReference>
<evidence type="ECO:0000259" key="4">
    <source>
        <dbReference type="Pfam" id="PF22725"/>
    </source>
</evidence>
<dbReference type="InterPro" id="IPR000683">
    <property type="entry name" value="Gfo/Idh/MocA-like_OxRdtase_N"/>
</dbReference>
<dbReference type="Pfam" id="PF22725">
    <property type="entry name" value="GFO_IDH_MocA_C3"/>
    <property type="match status" value="1"/>
</dbReference>
<evidence type="ECO:0000313" key="5">
    <source>
        <dbReference type="EMBL" id="GHH76884.1"/>
    </source>
</evidence>
<dbReference type="EMBL" id="BNCD01000005">
    <property type="protein sequence ID" value="GHH76884.1"/>
    <property type="molecule type" value="Genomic_DNA"/>
</dbReference>
<dbReference type="PANTHER" id="PTHR22604">
    <property type="entry name" value="OXIDOREDUCTASES"/>
    <property type="match status" value="1"/>
</dbReference>
<dbReference type="Pfam" id="PF01408">
    <property type="entry name" value="GFO_IDH_MocA"/>
    <property type="match status" value="1"/>
</dbReference>
<dbReference type="Gene3D" id="3.30.360.10">
    <property type="entry name" value="Dihydrodipicolinate Reductase, domain 2"/>
    <property type="match status" value="1"/>
</dbReference>
<evidence type="ECO:0000313" key="6">
    <source>
        <dbReference type="Proteomes" id="UP000603708"/>
    </source>
</evidence>
<accession>A0A919KYJ8</accession>
<organism evidence="5 6">
    <name type="scientific">Streptomyces sulfonofaciens</name>
    <dbReference type="NCBI Taxonomy" id="68272"/>
    <lineage>
        <taxon>Bacteria</taxon>
        <taxon>Bacillati</taxon>
        <taxon>Actinomycetota</taxon>
        <taxon>Actinomycetes</taxon>
        <taxon>Kitasatosporales</taxon>
        <taxon>Streptomycetaceae</taxon>
        <taxon>Streptomyces</taxon>
    </lineage>
</organism>
<dbReference type="GO" id="GO:0000166">
    <property type="term" value="F:nucleotide binding"/>
    <property type="evidence" value="ECO:0007669"/>
    <property type="project" value="InterPro"/>
</dbReference>
<dbReference type="GO" id="GO:0016491">
    <property type="term" value="F:oxidoreductase activity"/>
    <property type="evidence" value="ECO:0007669"/>
    <property type="project" value="UniProtKB-KW"/>
</dbReference>
<dbReference type="RefSeq" id="WP_189930900.1">
    <property type="nucleotide sequence ID" value="NZ_BNCD01000005.1"/>
</dbReference>
<dbReference type="InterPro" id="IPR055170">
    <property type="entry name" value="GFO_IDH_MocA-like_dom"/>
</dbReference>
<keyword evidence="6" id="KW-1185">Reference proteome</keyword>
<dbReference type="InterPro" id="IPR036291">
    <property type="entry name" value="NAD(P)-bd_dom_sf"/>
</dbReference>
<feature type="domain" description="GFO/IDH/MocA-like oxidoreductase" evidence="4">
    <location>
        <begin position="131"/>
        <end position="241"/>
    </location>
</feature>
<dbReference type="SUPFAM" id="SSF55347">
    <property type="entry name" value="Glyceraldehyde-3-phosphate dehydrogenase-like, C-terminal domain"/>
    <property type="match status" value="1"/>
</dbReference>
<dbReference type="SUPFAM" id="SSF51735">
    <property type="entry name" value="NAD(P)-binding Rossmann-fold domains"/>
    <property type="match status" value="1"/>
</dbReference>
<keyword evidence="2" id="KW-0560">Oxidoreductase</keyword>
<reference evidence="5" key="2">
    <citation type="submission" date="2020-09" db="EMBL/GenBank/DDBJ databases">
        <authorList>
            <person name="Sun Q."/>
            <person name="Ohkuma M."/>
        </authorList>
    </citation>
    <scope>NUCLEOTIDE SEQUENCE</scope>
    <source>
        <strain evidence="5">JCM 5069</strain>
    </source>
</reference>
<evidence type="ECO:0000256" key="2">
    <source>
        <dbReference type="ARBA" id="ARBA00023002"/>
    </source>
</evidence>
<gene>
    <name evidence="5" type="ORF">GCM10018793_23670</name>
</gene>
<comment type="similarity">
    <text evidence="1">Belongs to the Gfo/Idh/MocA family.</text>
</comment>
<protein>
    <submittedName>
        <fullName evidence="5">Oxidoreductase</fullName>
    </submittedName>
</protein>
<sequence length="338" mass="35998">MTLGIGLIGATGIATRTMIAPSRHYWDAAVLAVAASDHERAAAYAHEHDIPHLHPGYQDVIDDPDVNLVYVSLHNSGHAPWAARAAAAGKAVVVEKPLCLTTEEHAGIIAAAGGTPVLEALPTLGHPWHAVVRDAVLSGRYGPLREVRSGFAFAVPHSTGYRLRPELGGGCFFDAAAYWLQALQDTVGLDGPGSPGYEGRSDFSGPAGVDTAFSATLHLPHGTTAHLDCSFGAQHRAEHTFVFAEASLRVRGVLLPTRGALPINIVTRTKDGRTTVTRTEAISYYQQQFARIRGLMHDESGPWGAELTASGPRIALMAAIHEHARQSATSRPAKEQRT</sequence>
<name>A0A919KYJ8_9ACTN</name>
<evidence type="ECO:0000256" key="1">
    <source>
        <dbReference type="ARBA" id="ARBA00010928"/>
    </source>
</evidence>
<reference evidence="5" key="1">
    <citation type="journal article" date="2014" name="Int. J. Syst. Evol. Microbiol.">
        <title>Complete genome sequence of Corynebacterium casei LMG S-19264T (=DSM 44701T), isolated from a smear-ripened cheese.</title>
        <authorList>
            <consortium name="US DOE Joint Genome Institute (JGI-PGF)"/>
            <person name="Walter F."/>
            <person name="Albersmeier A."/>
            <person name="Kalinowski J."/>
            <person name="Ruckert C."/>
        </authorList>
    </citation>
    <scope>NUCLEOTIDE SEQUENCE</scope>
    <source>
        <strain evidence="5">JCM 5069</strain>
    </source>
</reference>
<comment type="caution">
    <text evidence="5">The sequence shown here is derived from an EMBL/GenBank/DDBJ whole genome shotgun (WGS) entry which is preliminary data.</text>
</comment>
<evidence type="ECO:0000259" key="3">
    <source>
        <dbReference type="Pfam" id="PF01408"/>
    </source>
</evidence>
<feature type="domain" description="Gfo/Idh/MocA-like oxidoreductase N-terminal" evidence="3">
    <location>
        <begin position="4"/>
        <end position="112"/>
    </location>
</feature>